<dbReference type="EMBL" id="QPFP01000020">
    <property type="protein sequence ID" value="TEB31160.1"/>
    <property type="molecule type" value="Genomic_DNA"/>
</dbReference>
<protein>
    <submittedName>
        <fullName evidence="1">Uncharacterized protein</fullName>
    </submittedName>
</protein>
<proteinExistence type="predicted"/>
<keyword evidence="2" id="KW-1185">Reference proteome</keyword>
<gene>
    <name evidence="1" type="ORF">FA13DRAFT_1709990</name>
</gene>
<evidence type="ECO:0000313" key="1">
    <source>
        <dbReference type="EMBL" id="TEB31160.1"/>
    </source>
</evidence>
<dbReference type="Proteomes" id="UP000298030">
    <property type="component" value="Unassembled WGS sequence"/>
</dbReference>
<comment type="caution">
    <text evidence="1">The sequence shown here is derived from an EMBL/GenBank/DDBJ whole genome shotgun (WGS) entry which is preliminary data.</text>
</comment>
<evidence type="ECO:0000313" key="2">
    <source>
        <dbReference type="Proteomes" id="UP000298030"/>
    </source>
</evidence>
<organism evidence="1 2">
    <name type="scientific">Coprinellus micaceus</name>
    <name type="common">Glistening ink-cap mushroom</name>
    <name type="synonym">Coprinus micaceus</name>
    <dbReference type="NCBI Taxonomy" id="71717"/>
    <lineage>
        <taxon>Eukaryota</taxon>
        <taxon>Fungi</taxon>
        <taxon>Dikarya</taxon>
        <taxon>Basidiomycota</taxon>
        <taxon>Agaricomycotina</taxon>
        <taxon>Agaricomycetes</taxon>
        <taxon>Agaricomycetidae</taxon>
        <taxon>Agaricales</taxon>
        <taxon>Agaricineae</taxon>
        <taxon>Psathyrellaceae</taxon>
        <taxon>Coprinellus</taxon>
    </lineage>
</organism>
<sequence>MHRAFFLNALHRAVLNFEVGFTPETITKSTSDTNPVIEYSHGPCSELRAELELRQTKMSVLRIETGDGGPKAFLHTTDEFQRFAHAGVPLFGGPRYLRYIRELCDSVSLGDVVGSEPEDGSQLIERRIRLAIFEVARWAGKTCVTALNVHAKTESRATAGEEVEEMRQRENRFAGNPGPFQTHNGIAVPSKAVGVERGLISRKKLICALREFILRIFAFATRLLGHLGRVRAFKHPRTPIAISAIGSTGDKKLNPKREED</sequence>
<dbReference type="AlphaFoldDB" id="A0A4Y7TAK1"/>
<reference evidence="1 2" key="1">
    <citation type="journal article" date="2019" name="Nat. Ecol. Evol.">
        <title>Megaphylogeny resolves global patterns of mushroom evolution.</title>
        <authorList>
            <person name="Varga T."/>
            <person name="Krizsan K."/>
            <person name="Foldi C."/>
            <person name="Dima B."/>
            <person name="Sanchez-Garcia M."/>
            <person name="Sanchez-Ramirez S."/>
            <person name="Szollosi G.J."/>
            <person name="Szarkandi J.G."/>
            <person name="Papp V."/>
            <person name="Albert L."/>
            <person name="Andreopoulos W."/>
            <person name="Angelini C."/>
            <person name="Antonin V."/>
            <person name="Barry K.W."/>
            <person name="Bougher N.L."/>
            <person name="Buchanan P."/>
            <person name="Buyck B."/>
            <person name="Bense V."/>
            <person name="Catcheside P."/>
            <person name="Chovatia M."/>
            <person name="Cooper J."/>
            <person name="Damon W."/>
            <person name="Desjardin D."/>
            <person name="Finy P."/>
            <person name="Geml J."/>
            <person name="Haridas S."/>
            <person name="Hughes K."/>
            <person name="Justo A."/>
            <person name="Karasinski D."/>
            <person name="Kautmanova I."/>
            <person name="Kiss B."/>
            <person name="Kocsube S."/>
            <person name="Kotiranta H."/>
            <person name="LaButti K.M."/>
            <person name="Lechner B.E."/>
            <person name="Liimatainen K."/>
            <person name="Lipzen A."/>
            <person name="Lukacs Z."/>
            <person name="Mihaltcheva S."/>
            <person name="Morgado L.N."/>
            <person name="Niskanen T."/>
            <person name="Noordeloos M.E."/>
            <person name="Ohm R.A."/>
            <person name="Ortiz-Santana B."/>
            <person name="Ovrebo C."/>
            <person name="Racz N."/>
            <person name="Riley R."/>
            <person name="Savchenko A."/>
            <person name="Shiryaev A."/>
            <person name="Soop K."/>
            <person name="Spirin V."/>
            <person name="Szebenyi C."/>
            <person name="Tomsovsky M."/>
            <person name="Tulloss R.E."/>
            <person name="Uehling J."/>
            <person name="Grigoriev I.V."/>
            <person name="Vagvolgyi C."/>
            <person name="Papp T."/>
            <person name="Martin F.M."/>
            <person name="Miettinen O."/>
            <person name="Hibbett D.S."/>
            <person name="Nagy L.G."/>
        </authorList>
    </citation>
    <scope>NUCLEOTIDE SEQUENCE [LARGE SCALE GENOMIC DNA]</scope>
    <source>
        <strain evidence="1 2">FP101781</strain>
    </source>
</reference>
<name>A0A4Y7TAK1_COPMI</name>
<accession>A0A4Y7TAK1</accession>